<evidence type="ECO:0000313" key="2">
    <source>
        <dbReference type="Proteomes" id="UP000323632"/>
    </source>
</evidence>
<name>A0A5M6CB39_9BACT</name>
<reference evidence="1 2" key="1">
    <citation type="submission" date="2019-09" db="EMBL/GenBank/DDBJ databases">
        <title>Genome sequence and assembly of Taibaiella sp.</title>
        <authorList>
            <person name="Chhetri G."/>
        </authorList>
    </citation>
    <scope>NUCLEOTIDE SEQUENCE [LARGE SCALE GENOMIC DNA]</scope>
    <source>
        <strain evidence="1 2">KVB11</strain>
    </source>
</reference>
<dbReference type="AlphaFoldDB" id="A0A5M6CB39"/>
<keyword evidence="2" id="KW-1185">Reference proteome</keyword>
<accession>A0A5M6CB39</accession>
<gene>
    <name evidence="1" type="ORF">F0919_15595</name>
</gene>
<protein>
    <submittedName>
        <fullName evidence="1">Uncharacterized protein</fullName>
    </submittedName>
</protein>
<comment type="caution">
    <text evidence="1">The sequence shown here is derived from an EMBL/GenBank/DDBJ whole genome shotgun (WGS) entry which is preliminary data.</text>
</comment>
<organism evidence="1 2">
    <name type="scientific">Taibaiella lutea</name>
    <dbReference type="NCBI Taxonomy" id="2608001"/>
    <lineage>
        <taxon>Bacteria</taxon>
        <taxon>Pseudomonadati</taxon>
        <taxon>Bacteroidota</taxon>
        <taxon>Chitinophagia</taxon>
        <taxon>Chitinophagales</taxon>
        <taxon>Chitinophagaceae</taxon>
        <taxon>Taibaiella</taxon>
    </lineage>
</organism>
<evidence type="ECO:0000313" key="1">
    <source>
        <dbReference type="EMBL" id="KAA5532221.1"/>
    </source>
</evidence>
<dbReference type="Proteomes" id="UP000323632">
    <property type="component" value="Unassembled WGS sequence"/>
</dbReference>
<dbReference type="EMBL" id="VWSH01000004">
    <property type="protein sequence ID" value="KAA5532221.1"/>
    <property type="molecule type" value="Genomic_DNA"/>
</dbReference>
<proteinExistence type="predicted"/>
<dbReference type="RefSeq" id="WP_150033723.1">
    <property type="nucleotide sequence ID" value="NZ_VWSH01000004.1"/>
</dbReference>
<sequence length="142" mass="16260">MDAIVDTLKNRELPDVKVRLDEISEDLHREGLYFATYKDMETLLIVSNDIVTTSFDLIKNMNNEVLVTKTDKDLKFTLGSNKEHIQGHESKSYFSSESSNFIKALQTPENITLDTNFPSKLFNIKVRGKLMPAIIFSKDDLK</sequence>